<dbReference type="AlphaFoldDB" id="A0A1B2EHQ5"/>
<dbReference type="KEGG" id="moc:BB934_15880"/>
<accession>A0A1B2EHQ5</accession>
<evidence type="ECO:0008006" key="2">
    <source>
        <dbReference type="Google" id="ProtNLM"/>
    </source>
</evidence>
<evidence type="ECO:0000313" key="1">
    <source>
        <dbReference type="EMBL" id="ANY79520.1"/>
    </source>
</evidence>
<sequence>MSYFMRQDGEAKSKNAEIDTIDISTLFEFGVWPNNAEKSALCLMQAIRQSRKVVTDRLHVGIACSLLDHECDLFDNNYGKNSTIFYHSIRKKSQQVKLCK</sequence>
<proteinExistence type="predicted"/>
<protein>
    <recommendedName>
        <fullName evidence="2">Polysaccharide pyruvyl transferase domain-containing protein</fullName>
    </recommendedName>
</protein>
<gene>
    <name evidence="1" type="ORF">BB934_15880</name>
</gene>
<name>A0A1B2EHQ5_9HYPH</name>
<reference evidence="1" key="1">
    <citation type="submission" date="2016-07" db="EMBL/GenBank/DDBJ databases">
        <title>Microvirga ossetica sp. nov. a new species of rhizobia isolated from root nodules of the legume species Vicia alpestris Steven originated from North Ossetia region in the Caucasus.</title>
        <authorList>
            <person name="Safronova V.I."/>
            <person name="Kuznetsova I.G."/>
            <person name="Sazanova A.L."/>
            <person name="Belimov A."/>
            <person name="Andronov E."/>
            <person name="Osledkin Y.S."/>
            <person name="Onishchuk O.P."/>
            <person name="Kurchak O.N."/>
            <person name="Shaposhnikov A.I."/>
            <person name="Willems A."/>
            <person name="Tikhonovich I.A."/>
        </authorList>
    </citation>
    <scope>NUCLEOTIDE SEQUENCE [LARGE SCALE GENOMIC DNA]</scope>
    <source>
        <strain evidence="1">V5/3M</strain>
    </source>
</reference>
<organism evidence="1">
    <name type="scientific">Microvirga ossetica</name>
    <dbReference type="NCBI Taxonomy" id="1882682"/>
    <lineage>
        <taxon>Bacteria</taxon>
        <taxon>Pseudomonadati</taxon>
        <taxon>Pseudomonadota</taxon>
        <taxon>Alphaproteobacteria</taxon>
        <taxon>Hyphomicrobiales</taxon>
        <taxon>Methylobacteriaceae</taxon>
        <taxon>Microvirga</taxon>
    </lineage>
</organism>
<dbReference type="EMBL" id="CP016616">
    <property type="protein sequence ID" value="ANY79520.1"/>
    <property type="molecule type" value="Genomic_DNA"/>
</dbReference>